<evidence type="ECO:0000256" key="5">
    <source>
        <dbReference type="ARBA" id="ARBA00022777"/>
    </source>
</evidence>
<evidence type="ECO:0000256" key="3">
    <source>
        <dbReference type="ARBA" id="ARBA00022679"/>
    </source>
</evidence>
<keyword evidence="7" id="KW-0829">Tyrosine-protein kinase</keyword>
<dbReference type="PANTHER" id="PTHR32309:SF13">
    <property type="entry name" value="FERRIC ENTEROBACTIN TRANSPORT PROTEIN FEPE"/>
    <property type="match status" value="1"/>
</dbReference>
<dbReference type="GO" id="GO:0005886">
    <property type="term" value="C:plasma membrane"/>
    <property type="evidence" value="ECO:0007669"/>
    <property type="project" value="TreeGrafter"/>
</dbReference>
<evidence type="ECO:0000256" key="8">
    <source>
        <dbReference type="ARBA" id="ARBA00051245"/>
    </source>
</evidence>
<keyword evidence="5" id="KW-0418">Kinase</keyword>
<keyword evidence="9" id="KW-1133">Transmembrane helix</keyword>
<dbReference type="InterPro" id="IPR025669">
    <property type="entry name" value="AAA_dom"/>
</dbReference>
<dbReference type="GO" id="GO:0004715">
    <property type="term" value="F:non-membrane spanning protein tyrosine kinase activity"/>
    <property type="evidence" value="ECO:0007669"/>
    <property type="project" value="UniProtKB-EC"/>
</dbReference>
<reference evidence="11 12" key="1">
    <citation type="submission" date="2014-03" db="EMBL/GenBank/DDBJ databases">
        <title>Bradyrhizobium valentinum sp. nov., isolated from effective nodules of Lupinus mariae-josephae, a lupine endemic of basic-lime soils in Eastern Spain.</title>
        <authorList>
            <person name="Duran D."/>
            <person name="Rey L."/>
            <person name="Navarro A."/>
            <person name="Busquets A."/>
            <person name="Imperial J."/>
            <person name="Ruiz-Argueso T."/>
        </authorList>
    </citation>
    <scope>NUCLEOTIDE SEQUENCE [LARGE SCALE GENOMIC DNA]</scope>
    <source>
        <strain evidence="11 12">LmjM3</strain>
    </source>
</reference>
<keyword evidence="6" id="KW-0067">ATP-binding</keyword>
<organism evidence="11 12">
    <name type="scientific">Bradyrhizobium valentinum</name>
    <dbReference type="NCBI Taxonomy" id="1518501"/>
    <lineage>
        <taxon>Bacteria</taxon>
        <taxon>Pseudomonadati</taxon>
        <taxon>Pseudomonadota</taxon>
        <taxon>Alphaproteobacteria</taxon>
        <taxon>Hyphomicrobiales</taxon>
        <taxon>Nitrobacteraceae</taxon>
        <taxon>Bradyrhizobium</taxon>
    </lineage>
</organism>
<feature type="transmembrane region" description="Helical" evidence="9">
    <location>
        <begin position="36"/>
        <end position="55"/>
    </location>
</feature>
<comment type="caution">
    <text evidence="11">The sequence shown here is derived from an EMBL/GenBank/DDBJ whole genome shotgun (WGS) entry which is preliminary data.</text>
</comment>
<dbReference type="GO" id="GO:0005524">
    <property type="term" value="F:ATP binding"/>
    <property type="evidence" value="ECO:0007669"/>
    <property type="project" value="UniProtKB-KW"/>
</dbReference>
<evidence type="ECO:0000313" key="11">
    <source>
        <dbReference type="EMBL" id="KRR03141.1"/>
    </source>
</evidence>
<feature type="transmembrane region" description="Helical" evidence="9">
    <location>
        <begin position="451"/>
        <end position="471"/>
    </location>
</feature>
<evidence type="ECO:0000256" key="9">
    <source>
        <dbReference type="SAM" id="Phobius"/>
    </source>
</evidence>
<dbReference type="OrthoDB" id="230260at2"/>
<feature type="domain" description="AAA" evidence="10">
    <location>
        <begin position="551"/>
        <end position="682"/>
    </location>
</feature>
<dbReference type="AlphaFoldDB" id="A0A0R3LCB4"/>
<dbReference type="InterPro" id="IPR027417">
    <property type="entry name" value="P-loop_NTPase"/>
</dbReference>
<dbReference type="STRING" id="1518501.CQ10_09710"/>
<dbReference type="RefSeq" id="WP_057852908.1">
    <property type="nucleotide sequence ID" value="NZ_LLXX01000143.1"/>
</dbReference>
<protein>
    <recommendedName>
        <fullName evidence="2">non-specific protein-tyrosine kinase</fullName>
        <ecNumber evidence="2">2.7.10.2</ecNumber>
    </recommendedName>
</protein>
<evidence type="ECO:0000256" key="1">
    <source>
        <dbReference type="ARBA" id="ARBA00007316"/>
    </source>
</evidence>
<name>A0A0R3LCB4_9BRAD</name>
<gene>
    <name evidence="11" type="ORF">CP49_04125</name>
</gene>
<comment type="catalytic activity">
    <reaction evidence="8">
        <text>L-tyrosyl-[protein] + ATP = O-phospho-L-tyrosyl-[protein] + ADP + H(+)</text>
        <dbReference type="Rhea" id="RHEA:10596"/>
        <dbReference type="Rhea" id="RHEA-COMP:10136"/>
        <dbReference type="Rhea" id="RHEA-COMP:20101"/>
        <dbReference type="ChEBI" id="CHEBI:15378"/>
        <dbReference type="ChEBI" id="CHEBI:30616"/>
        <dbReference type="ChEBI" id="CHEBI:46858"/>
        <dbReference type="ChEBI" id="CHEBI:61978"/>
        <dbReference type="ChEBI" id="CHEBI:456216"/>
        <dbReference type="EC" id="2.7.10.2"/>
    </reaction>
</comment>
<dbReference type="EMBL" id="LLXX01000143">
    <property type="protein sequence ID" value="KRR03141.1"/>
    <property type="molecule type" value="Genomic_DNA"/>
</dbReference>
<dbReference type="Gene3D" id="3.40.50.300">
    <property type="entry name" value="P-loop containing nucleotide triphosphate hydrolases"/>
    <property type="match status" value="1"/>
</dbReference>
<keyword evidence="9" id="KW-0472">Membrane</keyword>
<dbReference type="InterPro" id="IPR005702">
    <property type="entry name" value="Wzc-like_C"/>
</dbReference>
<evidence type="ECO:0000313" key="12">
    <source>
        <dbReference type="Proteomes" id="UP000051913"/>
    </source>
</evidence>
<accession>A0A0R3LCB4</accession>
<dbReference type="SUPFAM" id="SSF52540">
    <property type="entry name" value="P-loop containing nucleoside triphosphate hydrolases"/>
    <property type="match status" value="1"/>
</dbReference>
<sequence>MNIARQFSPYTPAIDNDPDSGTLSMLQIRDFLGRQWRLIALVTALLTVVGTAYIATSPFRYTAQADMIIDTKRVTWTQTEMASENRSIEDAAVESEIETTKSEKVVEAVIRRLRLTEDPEFVGSGPGLRRRIFSLFKSDSGPEPEPSKEELMRRVVDAVKADLRVTRLGRSYIEQIAYTSLDREKAATIANAFADAYIEDQLQAKFEATRRATAWLEQRIGELRQQASNAYKEVQDFKSENSIIIGVDGKLASEVELDQLGIALAKARADTSQARAKLDRISRVLEQRSDKENRFNIPDPVVTDALSNPVITRLRQQFLDNQNKESEWSSRYGGDHTAARNLRAEMAALQRAIWDEISRIAESYKSELQIAKSQEESIDKRMIEVFQNSGSTRQSQVRLRELETAANTYRGIYETFLSRFTQSVQQQSFPSTEARVVTVATPPRMPSSPKIGLTLALASLSGLALGILLAFGREHMNRQIHTRAQLEKLLGVSCLAVLPAFPQNKSVLRKRHATRDSSAFRQISEVAPFSATAEALRYIKVAIDLHPTGGKVIGIVSALPGEGKTTVATGFAAFVAKNGARTLLIDADLRNPSMSRALGYVNTRGLVNMVADKSDFDDLVITDSKFKFDFLPSSTRMKPSHSSDILNSPAMKDMLRAAESNYDYVLVDLPPILPVVDVKAVAHLFDAFVLVVEWGSTSTDEIVKAVRASPIVSERLLGAVLNKADEAVMRRFEGYSDRRYTYYTNEPASAETV</sequence>
<dbReference type="PANTHER" id="PTHR32309">
    <property type="entry name" value="TYROSINE-PROTEIN KINASE"/>
    <property type="match status" value="1"/>
</dbReference>
<keyword evidence="3" id="KW-0808">Transferase</keyword>
<evidence type="ECO:0000256" key="7">
    <source>
        <dbReference type="ARBA" id="ARBA00023137"/>
    </source>
</evidence>
<dbReference type="CDD" id="cd05387">
    <property type="entry name" value="BY-kinase"/>
    <property type="match status" value="1"/>
</dbReference>
<dbReference type="Proteomes" id="UP000051913">
    <property type="component" value="Unassembled WGS sequence"/>
</dbReference>
<evidence type="ECO:0000256" key="4">
    <source>
        <dbReference type="ARBA" id="ARBA00022741"/>
    </source>
</evidence>
<comment type="similarity">
    <text evidence="1">Belongs to the CpsD/CapB family.</text>
</comment>
<dbReference type="NCBIfam" id="TIGR01007">
    <property type="entry name" value="eps_fam"/>
    <property type="match status" value="1"/>
</dbReference>
<keyword evidence="9" id="KW-0812">Transmembrane</keyword>
<evidence type="ECO:0000256" key="2">
    <source>
        <dbReference type="ARBA" id="ARBA00011903"/>
    </source>
</evidence>
<keyword evidence="4" id="KW-0547">Nucleotide-binding</keyword>
<dbReference type="EC" id="2.7.10.2" evidence="2"/>
<dbReference type="InterPro" id="IPR050445">
    <property type="entry name" value="Bact_polysacc_biosynth/exp"/>
</dbReference>
<proteinExistence type="inferred from homology"/>
<dbReference type="Pfam" id="PF13614">
    <property type="entry name" value="AAA_31"/>
    <property type="match status" value="1"/>
</dbReference>
<keyword evidence="12" id="KW-1185">Reference proteome</keyword>
<evidence type="ECO:0000256" key="6">
    <source>
        <dbReference type="ARBA" id="ARBA00022840"/>
    </source>
</evidence>
<evidence type="ECO:0000259" key="10">
    <source>
        <dbReference type="Pfam" id="PF13614"/>
    </source>
</evidence>